<accession>A0A814LBL9</accession>
<evidence type="ECO:0000313" key="5">
    <source>
        <dbReference type="EMBL" id="CAF1061193.1"/>
    </source>
</evidence>
<dbReference type="Gene3D" id="3.60.130.10">
    <property type="entry name" value="Clavaminate synthase-like"/>
    <property type="match status" value="1"/>
</dbReference>
<dbReference type="EMBL" id="CAJOBC010004479">
    <property type="protein sequence ID" value="CAF3829484.1"/>
    <property type="molecule type" value="Genomic_DNA"/>
</dbReference>
<reference evidence="5" key="1">
    <citation type="submission" date="2021-02" db="EMBL/GenBank/DDBJ databases">
        <authorList>
            <person name="Nowell W R."/>
        </authorList>
    </citation>
    <scope>NUCLEOTIDE SEQUENCE</scope>
</reference>
<dbReference type="AlphaFoldDB" id="A0A814LBL9"/>
<proteinExistence type="predicted"/>
<dbReference type="GO" id="GO:0016491">
    <property type="term" value="F:oxidoreductase activity"/>
    <property type="evidence" value="ECO:0007669"/>
    <property type="project" value="UniProtKB-KW"/>
</dbReference>
<name>A0A814LBL9_9BILA</name>
<comment type="caution">
    <text evidence="5">The sequence shown here is derived from an EMBL/GenBank/DDBJ whole genome shotgun (WGS) entry which is preliminary data.</text>
</comment>
<feature type="domain" description="Gamma-butyrobetaine hydroxylase-like N-terminal" evidence="4">
    <location>
        <begin position="63"/>
        <end position="157"/>
    </location>
</feature>
<dbReference type="InterPro" id="IPR010376">
    <property type="entry name" value="GBBH-like_N"/>
</dbReference>
<dbReference type="SUPFAM" id="SSF51197">
    <property type="entry name" value="Clavaminate synthase-like"/>
    <property type="match status" value="1"/>
</dbReference>
<gene>
    <name evidence="5" type="ORF">GPM918_LOCUS16788</name>
    <name evidence="6" type="ORF">SRO942_LOCUS16787</name>
</gene>
<evidence type="ECO:0000256" key="3">
    <source>
        <dbReference type="ARBA" id="ARBA00023004"/>
    </source>
</evidence>
<dbReference type="Proteomes" id="UP000681722">
    <property type="component" value="Unassembled WGS sequence"/>
</dbReference>
<sequence length="407" mass="48185">MLQSLKFLSSFYSARFLRRSYTKLVHDIYCQAPSSEILGKQFPLRFFNDKIKLIISPNIEKFIPYIWLRDQCSCIKCYNIQTDQCTDNLSWNINKDLRPESINIFLTNNFPISFQLSLPAHDENMTSNHDHNTDELTGYVSIKWPDDHESIYSFEYLKYLTISASVNWPYHSSSFSSPVILHENEWLTLDNSKMKLIYQKFSNSGYLIVVASTKYNSIKNILSRFTTEHELGSNYFPNLHQNQHWHTDAPFLYSNPYVIAIRTFNNEQQLSIIDGYLILKSHSTYIKQLIEQPFVFQANISNELYHVEIPIVTYIDGKPVIRYNLSYMNNNISNNTLISSWQTTLLNTRHRHILTIPPNSILFLDNYRYLKQFQQLNNELQVCAYYSYDEYQKYLHPYTLNKNSFRL</sequence>
<dbReference type="GO" id="GO:0046872">
    <property type="term" value="F:metal ion binding"/>
    <property type="evidence" value="ECO:0007669"/>
    <property type="project" value="UniProtKB-KW"/>
</dbReference>
<dbReference type="EMBL" id="CAJNOQ010004479">
    <property type="protein sequence ID" value="CAF1061193.1"/>
    <property type="molecule type" value="Genomic_DNA"/>
</dbReference>
<dbReference type="Proteomes" id="UP000663829">
    <property type="component" value="Unassembled WGS sequence"/>
</dbReference>
<dbReference type="InterPro" id="IPR042098">
    <property type="entry name" value="TauD-like_sf"/>
</dbReference>
<dbReference type="InterPro" id="IPR038492">
    <property type="entry name" value="GBBH-like_N_sf"/>
</dbReference>
<dbReference type="Gene3D" id="3.30.2020.30">
    <property type="match status" value="1"/>
</dbReference>
<keyword evidence="7" id="KW-1185">Reference proteome</keyword>
<dbReference type="OrthoDB" id="406634at2759"/>
<organism evidence="5 7">
    <name type="scientific">Didymodactylos carnosus</name>
    <dbReference type="NCBI Taxonomy" id="1234261"/>
    <lineage>
        <taxon>Eukaryota</taxon>
        <taxon>Metazoa</taxon>
        <taxon>Spiralia</taxon>
        <taxon>Gnathifera</taxon>
        <taxon>Rotifera</taxon>
        <taxon>Eurotatoria</taxon>
        <taxon>Bdelloidea</taxon>
        <taxon>Philodinida</taxon>
        <taxon>Philodinidae</taxon>
        <taxon>Didymodactylos</taxon>
    </lineage>
</organism>
<keyword evidence="3" id="KW-0408">Iron</keyword>
<evidence type="ECO:0000313" key="6">
    <source>
        <dbReference type="EMBL" id="CAF3829484.1"/>
    </source>
</evidence>
<evidence type="ECO:0000256" key="1">
    <source>
        <dbReference type="ARBA" id="ARBA00022723"/>
    </source>
</evidence>
<evidence type="ECO:0000259" key="4">
    <source>
        <dbReference type="Pfam" id="PF06155"/>
    </source>
</evidence>
<keyword evidence="1" id="KW-0479">Metal-binding</keyword>
<keyword evidence="2" id="KW-0560">Oxidoreductase</keyword>
<evidence type="ECO:0000313" key="7">
    <source>
        <dbReference type="Proteomes" id="UP000663829"/>
    </source>
</evidence>
<protein>
    <recommendedName>
        <fullName evidence="4">Gamma-butyrobetaine hydroxylase-like N-terminal domain-containing protein</fullName>
    </recommendedName>
</protein>
<evidence type="ECO:0000256" key="2">
    <source>
        <dbReference type="ARBA" id="ARBA00023002"/>
    </source>
</evidence>
<dbReference type="Pfam" id="PF06155">
    <property type="entry name" value="GBBH-like_N"/>
    <property type="match status" value="1"/>
</dbReference>